<evidence type="ECO:0000256" key="1">
    <source>
        <dbReference type="SAM" id="MobiDB-lite"/>
    </source>
</evidence>
<feature type="region of interest" description="Disordered" evidence="1">
    <location>
        <begin position="251"/>
        <end position="275"/>
    </location>
</feature>
<feature type="compositionally biased region" description="Low complexity" evidence="1">
    <location>
        <begin position="333"/>
        <end position="347"/>
    </location>
</feature>
<reference evidence="2" key="1">
    <citation type="submission" date="2023-03" db="EMBL/GenBank/DDBJ databases">
        <title>Massive genome expansion in bonnet fungi (Mycena s.s.) driven by repeated elements and novel gene families across ecological guilds.</title>
        <authorList>
            <consortium name="Lawrence Berkeley National Laboratory"/>
            <person name="Harder C.B."/>
            <person name="Miyauchi S."/>
            <person name="Viragh M."/>
            <person name="Kuo A."/>
            <person name="Thoen E."/>
            <person name="Andreopoulos B."/>
            <person name="Lu D."/>
            <person name="Skrede I."/>
            <person name="Drula E."/>
            <person name="Henrissat B."/>
            <person name="Morin E."/>
            <person name="Kohler A."/>
            <person name="Barry K."/>
            <person name="LaButti K."/>
            <person name="Morin E."/>
            <person name="Salamov A."/>
            <person name="Lipzen A."/>
            <person name="Mereny Z."/>
            <person name="Hegedus B."/>
            <person name="Baldrian P."/>
            <person name="Stursova M."/>
            <person name="Weitz H."/>
            <person name="Taylor A."/>
            <person name="Grigoriev I.V."/>
            <person name="Nagy L.G."/>
            <person name="Martin F."/>
            <person name="Kauserud H."/>
        </authorList>
    </citation>
    <scope>NUCLEOTIDE SEQUENCE</scope>
    <source>
        <strain evidence="2">CBHHK188m</strain>
    </source>
</reference>
<dbReference type="Proteomes" id="UP001215280">
    <property type="component" value="Unassembled WGS sequence"/>
</dbReference>
<feature type="compositionally biased region" description="Basic and acidic residues" evidence="1">
    <location>
        <begin position="548"/>
        <end position="571"/>
    </location>
</feature>
<evidence type="ECO:0000313" key="2">
    <source>
        <dbReference type="EMBL" id="KAJ7764032.1"/>
    </source>
</evidence>
<sequence>MQVYPLVAFVGMPVHLLIAFVGRRDHLLIAPRPSTLGLCPSCIVSFNPCESGPSCTRAAAVKSVASAACAAARGLWTLAAHQPLRGKSQMRHLEHPTEVKMEAAGAILAASTVHISQRRRKHSTTPQGAQFPQRTSEVYNPYAYQQASRTSATSHFFAYIRIHLEFNTWPDQPNMSAKISRTLKRQTSIRNTKNLADEAAAVGAAFDTVVKDTNTEILVGCAAAQLSSDFPDDPDSELALAAKWGLPPSEVAASGSGRLTRRSRSNPLNRPESSVSIVGTVDDPAANTRLSAGLAMDPGQEMPSDFRDGTNHEFILGPAEWDDGNWTLVPNKSGQGEAEGAKSGASGTSNKQHIPQFIIIPKYFPDWFGLSMDPDTLGPIPEEWLAPVSSTASPDAPTLPDWAAIDLAIFEEIMDALTDEESTLDRMAQYYSPVVNQTDSDIDGLEAQMLNLAITESMKNSRATGLGEERRAGSSKINLGAVIVEVNTDGETMPPGSPLQRPRAPPDVNPGNNAGPSKGKESVAPDEKGPEYDRLHCSGKGKKSGKAKKPEQPDKTKENHLRPDHFKRDQSEIPDGGWFRATTAGPDGPPSPPSQFGLTRI</sequence>
<feature type="compositionally biased region" description="Polar residues" evidence="1">
    <location>
        <begin position="266"/>
        <end position="275"/>
    </location>
</feature>
<keyword evidence="3" id="KW-1185">Reference proteome</keyword>
<name>A0AAD7JFT2_9AGAR</name>
<feature type="compositionally biased region" description="Basic and acidic residues" evidence="1">
    <location>
        <begin position="518"/>
        <end position="536"/>
    </location>
</feature>
<evidence type="ECO:0000313" key="3">
    <source>
        <dbReference type="Proteomes" id="UP001215280"/>
    </source>
</evidence>
<feature type="compositionally biased region" description="Basic residues" evidence="1">
    <location>
        <begin position="537"/>
        <end position="547"/>
    </location>
</feature>
<dbReference type="EMBL" id="JARJLG010000039">
    <property type="protein sequence ID" value="KAJ7764032.1"/>
    <property type="molecule type" value="Genomic_DNA"/>
</dbReference>
<feature type="region of interest" description="Disordered" evidence="1">
    <location>
        <begin position="488"/>
        <end position="601"/>
    </location>
</feature>
<organism evidence="2 3">
    <name type="scientific">Mycena maculata</name>
    <dbReference type="NCBI Taxonomy" id="230809"/>
    <lineage>
        <taxon>Eukaryota</taxon>
        <taxon>Fungi</taxon>
        <taxon>Dikarya</taxon>
        <taxon>Basidiomycota</taxon>
        <taxon>Agaricomycotina</taxon>
        <taxon>Agaricomycetes</taxon>
        <taxon>Agaricomycetidae</taxon>
        <taxon>Agaricales</taxon>
        <taxon>Marasmiineae</taxon>
        <taxon>Mycenaceae</taxon>
        <taxon>Mycena</taxon>
    </lineage>
</organism>
<gene>
    <name evidence="2" type="ORF">DFH07DRAFT_770684</name>
</gene>
<accession>A0AAD7JFT2</accession>
<proteinExistence type="predicted"/>
<feature type="region of interest" description="Disordered" evidence="1">
    <location>
        <begin position="330"/>
        <end position="350"/>
    </location>
</feature>
<dbReference type="AlphaFoldDB" id="A0AAD7JFT2"/>
<protein>
    <submittedName>
        <fullName evidence="2">Uncharacterized protein</fullName>
    </submittedName>
</protein>
<comment type="caution">
    <text evidence="2">The sequence shown here is derived from an EMBL/GenBank/DDBJ whole genome shotgun (WGS) entry which is preliminary data.</text>
</comment>